<name>A0A8S5URZ0_9CAUD</name>
<proteinExistence type="predicted"/>
<dbReference type="EMBL" id="BK016127">
    <property type="protein sequence ID" value="DAF97203.1"/>
    <property type="molecule type" value="Genomic_DNA"/>
</dbReference>
<accession>A0A8S5URZ0</accession>
<sequence>MRPCMTSSSSSTISPTSRRSARNFKSASRNWRSTRKSK</sequence>
<reference evidence="2" key="1">
    <citation type="journal article" date="2021" name="Proc. Natl. Acad. Sci. U.S.A.">
        <title>A Catalog of Tens of Thousands of Viruses from Human Metagenomes Reveals Hidden Associations with Chronic Diseases.</title>
        <authorList>
            <person name="Tisza M.J."/>
            <person name="Buck C.B."/>
        </authorList>
    </citation>
    <scope>NUCLEOTIDE SEQUENCE</scope>
    <source>
        <strain evidence="2">Ctksc2</strain>
    </source>
</reference>
<organism evidence="2">
    <name type="scientific">Siphoviridae sp. ctksc2</name>
    <dbReference type="NCBI Taxonomy" id="2825645"/>
    <lineage>
        <taxon>Viruses</taxon>
        <taxon>Duplodnaviria</taxon>
        <taxon>Heunggongvirae</taxon>
        <taxon>Uroviricota</taxon>
        <taxon>Caudoviricetes</taxon>
    </lineage>
</organism>
<evidence type="ECO:0000313" key="2">
    <source>
        <dbReference type="EMBL" id="DAF97203.1"/>
    </source>
</evidence>
<evidence type="ECO:0000256" key="1">
    <source>
        <dbReference type="SAM" id="MobiDB-lite"/>
    </source>
</evidence>
<protein>
    <submittedName>
        <fullName evidence="2">Uncharacterized protein</fullName>
    </submittedName>
</protein>
<feature type="compositionally biased region" description="Low complexity" evidence="1">
    <location>
        <begin position="1"/>
        <end position="18"/>
    </location>
</feature>
<feature type="region of interest" description="Disordered" evidence="1">
    <location>
        <begin position="1"/>
        <end position="38"/>
    </location>
</feature>